<evidence type="ECO:0000313" key="2">
    <source>
        <dbReference type="Proteomes" id="UP000062645"/>
    </source>
</evidence>
<dbReference type="KEGG" id="npz:ACX27_04115"/>
<organism evidence="1 2">
    <name type="scientific">Nostoc piscinale CENA21</name>
    <dbReference type="NCBI Taxonomy" id="224013"/>
    <lineage>
        <taxon>Bacteria</taxon>
        <taxon>Bacillati</taxon>
        <taxon>Cyanobacteriota</taxon>
        <taxon>Cyanophyceae</taxon>
        <taxon>Nostocales</taxon>
        <taxon>Nostocaceae</taxon>
        <taxon>Nostoc</taxon>
    </lineage>
</organism>
<protein>
    <submittedName>
        <fullName evidence="1">Uncharacterized protein</fullName>
    </submittedName>
</protein>
<reference evidence="2" key="1">
    <citation type="submission" date="2015-07" db="EMBL/GenBank/DDBJ databases">
        <title>Genome Of Nitrogen-Fixing Cyanobacterium Nostoc piscinale CENA21 From Solimoes/Amazon River Floodplain Sediments And Comparative Genomics To Uncover Biosynthetic Natural Products Potential.</title>
        <authorList>
            <person name="Leao T.F."/>
            <person name="Leao P.N."/>
            <person name="Guimaraes P.I."/>
            <person name="de Melo A.G.C."/>
            <person name="Ramos R.T.J."/>
            <person name="Silva A."/>
            <person name="Fiore M.F."/>
            <person name="Schneider M.P.C."/>
        </authorList>
    </citation>
    <scope>NUCLEOTIDE SEQUENCE [LARGE SCALE GENOMIC DNA]</scope>
    <source>
        <strain evidence="2">CENA21</strain>
    </source>
</reference>
<dbReference type="STRING" id="224013.ACX27_04115"/>
<dbReference type="AlphaFoldDB" id="A0A0M4TSZ6"/>
<dbReference type="EMBL" id="CP012036">
    <property type="protein sequence ID" value="ALF52219.1"/>
    <property type="molecule type" value="Genomic_DNA"/>
</dbReference>
<name>A0A0M4TSZ6_9NOSO</name>
<dbReference type="Proteomes" id="UP000062645">
    <property type="component" value="Chromosome"/>
</dbReference>
<reference evidence="1 2" key="2">
    <citation type="journal article" date="2016" name="Genome Announc.">
        <title>Draft Genome Sequence of the N2-Fixing Cyanobacterium Nostoc piscinale CENA21, Isolated from the Brazilian Amazon Floodplain.</title>
        <authorList>
            <person name="Leao T."/>
            <person name="Guimaraes P.I."/>
            <person name="de Melo A.G."/>
            <person name="Ramos R.T."/>
            <person name="Leao P.N."/>
            <person name="Silva A."/>
            <person name="Fiore M.F."/>
            <person name="Schneider M.P."/>
        </authorList>
    </citation>
    <scope>NUCLEOTIDE SEQUENCE [LARGE SCALE GENOMIC DNA]</scope>
    <source>
        <strain evidence="1 2">CENA21</strain>
    </source>
</reference>
<accession>A0A0M4TSZ6</accession>
<evidence type="ECO:0000313" key="1">
    <source>
        <dbReference type="EMBL" id="ALF52219.1"/>
    </source>
</evidence>
<gene>
    <name evidence="1" type="ORF">ACX27_04115</name>
</gene>
<proteinExistence type="predicted"/>
<keyword evidence="2" id="KW-1185">Reference proteome</keyword>
<dbReference type="PATRIC" id="fig|224013.5.peg.989"/>
<sequence>MESKFFLKYESPASFLLDEHSRWYADEEILNKDIECELKFNYTVGQRGNQEHRWRLVKKEMYKPDVNTSKYDAICVLYYQHDNPELLERYSNKIRSLKS</sequence>